<name>A0ABD2JHR5_HETSC</name>
<evidence type="ECO:0000313" key="11">
    <source>
        <dbReference type="Proteomes" id="UP001620645"/>
    </source>
</evidence>
<feature type="region of interest" description="Disordered" evidence="8">
    <location>
        <begin position="34"/>
        <end position="66"/>
    </location>
</feature>
<keyword evidence="3 6" id="KW-0238">DNA-binding</keyword>
<proteinExistence type="predicted"/>
<reference evidence="10 11" key="1">
    <citation type="submission" date="2024-10" db="EMBL/GenBank/DDBJ databases">
        <authorList>
            <person name="Kim D."/>
        </authorList>
    </citation>
    <scope>NUCLEOTIDE SEQUENCE [LARGE SCALE GENOMIC DNA]</scope>
    <source>
        <strain evidence="10">Taebaek</strain>
    </source>
</reference>
<evidence type="ECO:0000256" key="1">
    <source>
        <dbReference type="ARBA" id="ARBA00004123"/>
    </source>
</evidence>
<accession>A0ABD2JHR5</accession>
<feature type="compositionally biased region" description="Low complexity" evidence="8">
    <location>
        <begin position="230"/>
        <end position="252"/>
    </location>
</feature>
<dbReference type="SMART" id="SM00389">
    <property type="entry name" value="HOX"/>
    <property type="match status" value="1"/>
</dbReference>
<organism evidence="10 11">
    <name type="scientific">Heterodera schachtii</name>
    <name type="common">Sugarbeet cyst nematode worm</name>
    <name type="synonym">Tylenchus schachtii</name>
    <dbReference type="NCBI Taxonomy" id="97005"/>
    <lineage>
        <taxon>Eukaryota</taxon>
        <taxon>Metazoa</taxon>
        <taxon>Ecdysozoa</taxon>
        <taxon>Nematoda</taxon>
        <taxon>Chromadorea</taxon>
        <taxon>Rhabditida</taxon>
        <taxon>Tylenchina</taxon>
        <taxon>Tylenchomorpha</taxon>
        <taxon>Tylenchoidea</taxon>
        <taxon>Heteroderidae</taxon>
        <taxon>Heteroderinae</taxon>
        <taxon>Heterodera</taxon>
    </lineage>
</organism>
<dbReference type="InterPro" id="IPR009057">
    <property type="entry name" value="Homeodomain-like_sf"/>
</dbReference>
<dbReference type="Gene3D" id="1.10.10.60">
    <property type="entry name" value="Homeodomain-like"/>
    <property type="match status" value="1"/>
</dbReference>
<dbReference type="PANTHER" id="PTHR45946:SF4">
    <property type="entry name" value="HOMEOBOX PROTEIN ROUGH-RELATED"/>
    <property type="match status" value="1"/>
</dbReference>
<feature type="compositionally biased region" description="Low complexity" evidence="8">
    <location>
        <begin position="43"/>
        <end position="57"/>
    </location>
</feature>
<dbReference type="InterPro" id="IPR017970">
    <property type="entry name" value="Homeobox_CS"/>
</dbReference>
<dbReference type="InterPro" id="IPR020479">
    <property type="entry name" value="HD_metazoa"/>
</dbReference>
<dbReference type="PROSITE" id="PS50071">
    <property type="entry name" value="HOMEOBOX_2"/>
    <property type="match status" value="1"/>
</dbReference>
<dbReference type="AlphaFoldDB" id="A0ABD2JHR5"/>
<dbReference type="CDD" id="cd00086">
    <property type="entry name" value="homeodomain"/>
    <property type="match status" value="1"/>
</dbReference>
<dbReference type="InterPro" id="IPR001356">
    <property type="entry name" value="HD"/>
</dbReference>
<dbReference type="InterPro" id="IPR046327">
    <property type="entry name" value="HXA1/B1/D1"/>
</dbReference>
<evidence type="ECO:0000259" key="9">
    <source>
        <dbReference type="PROSITE" id="PS50071"/>
    </source>
</evidence>
<keyword evidence="5 6" id="KW-0539">Nucleus</keyword>
<dbReference type="SUPFAM" id="SSF46689">
    <property type="entry name" value="Homeodomain-like"/>
    <property type="match status" value="1"/>
</dbReference>
<comment type="subcellular location">
    <subcellularLocation>
        <location evidence="1 6 7">Nucleus</location>
    </subcellularLocation>
</comment>
<evidence type="ECO:0000256" key="4">
    <source>
        <dbReference type="ARBA" id="ARBA00023155"/>
    </source>
</evidence>
<evidence type="ECO:0000256" key="7">
    <source>
        <dbReference type="RuleBase" id="RU000682"/>
    </source>
</evidence>
<dbReference type="EMBL" id="JBICCN010000143">
    <property type="protein sequence ID" value="KAL3090165.1"/>
    <property type="molecule type" value="Genomic_DNA"/>
</dbReference>
<dbReference type="Pfam" id="PF00046">
    <property type="entry name" value="Homeodomain"/>
    <property type="match status" value="1"/>
</dbReference>
<feature type="domain" description="Homeobox" evidence="9">
    <location>
        <begin position="300"/>
        <end position="354"/>
    </location>
</feature>
<keyword evidence="4 6" id="KW-0371">Homeobox</keyword>
<feature type="region of interest" description="Disordered" evidence="8">
    <location>
        <begin position="378"/>
        <end position="420"/>
    </location>
</feature>
<feature type="region of interest" description="Disordered" evidence="8">
    <location>
        <begin position="188"/>
        <end position="288"/>
    </location>
</feature>
<dbReference type="GO" id="GO:0003677">
    <property type="term" value="F:DNA binding"/>
    <property type="evidence" value="ECO:0007669"/>
    <property type="project" value="UniProtKB-UniRule"/>
</dbReference>
<feature type="DNA-binding region" description="Homeobox" evidence="6">
    <location>
        <begin position="302"/>
        <end position="355"/>
    </location>
</feature>
<evidence type="ECO:0000256" key="3">
    <source>
        <dbReference type="ARBA" id="ARBA00023125"/>
    </source>
</evidence>
<evidence type="ECO:0000313" key="10">
    <source>
        <dbReference type="EMBL" id="KAL3090165.1"/>
    </source>
</evidence>
<dbReference type="PROSITE" id="PS00027">
    <property type="entry name" value="HOMEOBOX_1"/>
    <property type="match status" value="1"/>
</dbReference>
<dbReference type="GO" id="GO:0005634">
    <property type="term" value="C:nucleus"/>
    <property type="evidence" value="ECO:0007669"/>
    <property type="project" value="UniProtKB-SubCell"/>
</dbReference>
<keyword evidence="2" id="KW-0217">Developmental protein</keyword>
<comment type="caution">
    <text evidence="10">The sequence shown here is derived from an EMBL/GenBank/DDBJ whole genome shotgun (WGS) entry which is preliminary data.</text>
</comment>
<dbReference type="Proteomes" id="UP001620645">
    <property type="component" value="Unassembled WGS sequence"/>
</dbReference>
<protein>
    <recommendedName>
        <fullName evidence="9">Homeobox domain-containing protein</fullName>
    </recommendedName>
</protein>
<evidence type="ECO:0000256" key="8">
    <source>
        <dbReference type="SAM" id="MobiDB-lite"/>
    </source>
</evidence>
<dbReference type="PANTHER" id="PTHR45946">
    <property type="entry name" value="HOMEOBOX PROTEIN ROUGH-RELATED"/>
    <property type="match status" value="1"/>
</dbReference>
<gene>
    <name evidence="10" type="ORF">niasHS_006617</name>
</gene>
<sequence>MSCSAGSFQLIFSGGGPSAAPGANLYYATAHQPQQNGGYAPEQQQQPSSVLLPPNQSASCGDNGNGGNALAHPLPMCSAAPHGQNGAHQQAPSFASVAAYHASTIPQLSAPTELLLEPAANLLFGADTAQWLSSGAHGMAPPQLSLAHFHGDDFYALHTKEEPSMSTPPLGFHPFANGILTTAETVTAGTSMPSSAEAAAAERGTNGGTKKRQPKGEGKRSKRATQRSAQQQQQQQQQQMQPPQLSIEQQQQYKWMQVKRATATPRGMPTSPGVAEQREEQSRHRGRIRGTESAVAGGNRTNFTYQQLTELEKEFHTNKYLNKTRRAEIANTLQLQEAQIKIWFQNRRMKMKKQKKEHDFLLSSSSSSAAAASLWPNSAAFANPHPPSNNANNSSDGLSTAQLSSSASSAEGPSPSPKRH</sequence>
<feature type="compositionally biased region" description="Low complexity" evidence="8">
    <location>
        <begin position="378"/>
        <end position="413"/>
    </location>
</feature>
<evidence type="ECO:0000256" key="6">
    <source>
        <dbReference type="PROSITE-ProRule" id="PRU00108"/>
    </source>
</evidence>
<evidence type="ECO:0000256" key="2">
    <source>
        <dbReference type="ARBA" id="ARBA00022473"/>
    </source>
</evidence>
<evidence type="ECO:0000256" key="5">
    <source>
        <dbReference type="ARBA" id="ARBA00023242"/>
    </source>
</evidence>
<keyword evidence="11" id="KW-1185">Reference proteome</keyword>
<dbReference type="PRINTS" id="PR00024">
    <property type="entry name" value="HOMEOBOX"/>
</dbReference>